<keyword evidence="5 11" id="KW-0472">Membrane</keyword>
<dbReference type="AlphaFoldDB" id="A0A0R2PMZ1"/>
<dbReference type="EMBL" id="LIAV01000223">
    <property type="protein sequence ID" value="KRO39324.1"/>
    <property type="molecule type" value="Genomic_DNA"/>
</dbReference>
<name>A0A0R2PMZ1_9GAMM</name>
<keyword evidence="11" id="KW-0812">Transmembrane</keyword>
<organism evidence="12 13">
    <name type="scientific">SAR86 cluster bacterium BACL1 MAG-120920-bin57</name>
    <dbReference type="NCBI Taxonomy" id="1655571"/>
    <lineage>
        <taxon>Bacteria</taxon>
        <taxon>Pseudomonadati</taxon>
        <taxon>Pseudomonadota</taxon>
        <taxon>Gammaproteobacteria</taxon>
        <taxon>SAR86 cluster</taxon>
    </lineage>
</organism>
<evidence type="ECO:0000313" key="12">
    <source>
        <dbReference type="EMBL" id="KRO39324.1"/>
    </source>
</evidence>
<dbReference type="Proteomes" id="UP000050874">
    <property type="component" value="Unassembled WGS sequence"/>
</dbReference>
<evidence type="ECO:0000256" key="3">
    <source>
        <dbReference type="ARBA" id="ARBA00022793"/>
    </source>
</evidence>
<evidence type="ECO:0000256" key="11">
    <source>
        <dbReference type="SAM" id="Phobius"/>
    </source>
</evidence>
<dbReference type="InterPro" id="IPR003817">
    <property type="entry name" value="PS_Dcarbxylase"/>
</dbReference>
<evidence type="ECO:0000256" key="7">
    <source>
        <dbReference type="ARBA" id="ARBA00023209"/>
    </source>
</evidence>
<keyword evidence="7" id="KW-0594">Phospholipid biosynthesis</keyword>
<evidence type="ECO:0000256" key="4">
    <source>
        <dbReference type="ARBA" id="ARBA00023098"/>
    </source>
</evidence>
<keyword evidence="9" id="KW-1208">Phospholipid metabolism</keyword>
<dbReference type="PANTHER" id="PTHR35809:SF1">
    <property type="entry name" value="ARCHAETIDYLSERINE DECARBOXYLASE PROENZYME-RELATED"/>
    <property type="match status" value="1"/>
</dbReference>
<keyword evidence="8" id="KW-0456">Lyase</keyword>
<evidence type="ECO:0000256" key="9">
    <source>
        <dbReference type="ARBA" id="ARBA00023264"/>
    </source>
</evidence>
<evidence type="ECO:0000256" key="6">
    <source>
        <dbReference type="ARBA" id="ARBA00023145"/>
    </source>
</evidence>
<keyword evidence="3" id="KW-0210">Decarboxylase</keyword>
<accession>A0A0R2PMZ1</accession>
<evidence type="ECO:0000256" key="5">
    <source>
        <dbReference type="ARBA" id="ARBA00023136"/>
    </source>
</evidence>
<evidence type="ECO:0000256" key="8">
    <source>
        <dbReference type="ARBA" id="ARBA00023239"/>
    </source>
</evidence>
<dbReference type="GO" id="GO:0008654">
    <property type="term" value="P:phospholipid biosynthetic process"/>
    <property type="evidence" value="ECO:0007669"/>
    <property type="project" value="UniProtKB-KW"/>
</dbReference>
<protein>
    <submittedName>
        <fullName evidence="12">Phosphatidylserine decarboxylase</fullName>
    </submittedName>
</protein>
<keyword evidence="4" id="KW-0443">Lipid metabolism</keyword>
<keyword evidence="11" id="KW-1133">Transmembrane helix</keyword>
<gene>
    <name evidence="12" type="ORF">ABR63_00390</name>
</gene>
<dbReference type="GO" id="GO:0004609">
    <property type="term" value="F:phosphatidylserine decarboxylase activity"/>
    <property type="evidence" value="ECO:0007669"/>
    <property type="project" value="InterPro"/>
</dbReference>
<feature type="transmembrane region" description="Helical" evidence="11">
    <location>
        <begin position="21"/>
        <end position="52"/>
    </location>
</feature>
<dbReference type="InterPro" id="IPR033175">
    <property type="entry name" value="PSD-A"/>
</dbReference>
<keyword evidence="6" id="KW-0865">Zymogen</keyword>
<dbReference type="PANTHER" id="PTHR35809">
    <property type="entry name" value="ARCHAETIDYLSERINE DECARBOXYLASE PROENZYME-RELATED"/>
    <property type="match status" value="1"/>
</dbReference>
<keyword evidence="1" id="KW-1003">Cell membrane</keyword>
<evidence type="ECO:0000256" key="2">
    <source>
        <dbReference type="ARBA" id="ARBA00022516"/>
    </source>
</evidence>
<comment type="caution">
    <text evidence="12">The sequence shown here is derived from an EMBL/GenBank/DDBJ whole genome shotgun (WGS) entry which is preliminary data.</text>
</comment>
<sequence>MTPTNKKRQFYIHPEGWKFALIFFAGSTGLYFLWVPAAIIGYALTFFVIWFFRDPERDVPNDANKIVSSADGKVCLIDEAIPPSELSMAPEKMKRICVFMNVFNVHVNRSPIAAEIENIVYKKGQFLNASLDKASDKNERSSLVLKTDNDVKIIVVQIAGLIARRI</sequence>
<evidence type="ECO:0000313" key="13">
    <source>
        <dbReference type="Proteomes" id="UP000050874"/>
    </source>
</evidence>
<proteinExistence type="predicted"/>
<keyword evidence="10" id="KW-0670">Pyruvate</keyword>
<reference evidence="13" key="1">
    <citation type="submission" date="2015-10" db="EMBL/GenBank/DDBJ databases">
        <title>Metagenome-Assembled Genomes uncover a global brackish microbiome.</title>
        <authorList>
            <person name="Hugerth L.W."/>
            <person name="Larsson J."/>
            <person name="Alneberg J."/>
            <person name="Lindh M.V."/>
            <person name="Legrand C."/>
            <person name="Pinhassi J."/>
            <person name="Andersson A."/>
        </authorList>
    </citation>
    <scope>NUCLEOTIDE SEQUENCE [LARGE SCALE GENOMIC DNA]</scope>
</reference>
<evidence type="ECO:0000256" key="1">
    <source>
        <dbReference type="ARBA" id="ARBA00022475"/>
    </source>
</evidence>
<dbReference type="Pfam" id="PF02666">
    <property type="entry name" value="PS_Dcarbxylase"/>
    <property type="match status" value="1"/>
</dbReference>
<evidence type="ECO:0000256" key="10">
    <source>
        <dbReference type="ARBA" id="ARBA00023317"/>
    </source>
</evidence>
<keyword evidence="2" id="KW-0444">Lipid biosynthesis</keyword>
<feature type="non-terminal residue" evidence="12">
    <location>
        <position position="166"/>
    </location>
</feature>